<comment type="caution">
    <text evidence="1">The sequence shown here is derived from an EMBL/GenBank/DDBJ whole genome shotgun (WGS) entry which is preliminary data.</text>
</comment>
<organism evidence="1 2">
    <name type="scientific">Nostoc spongiaeforme FACHB-130</name>
    <dbReference type="NCBI Taxonomy" id="1357510"/>
    <lineage>
        <taxon>Bacteria</taxon>
        <taxon>Bacillati</taxon>
        <taxon>Cyanobacteriota</taxon>
        <taxon>Cyanophyceae</taxon>
        <taxon>Nostocales</taxon>
        <taxon>Nostocaceae</taxon>
        <taxon>Nostoc</taxon>
    </lineage>
</organism>
<dbReference type="RefSeq" id="WP_190967464.1">
    <property type="nucleotide sequence ID" value="NZ_JACJTB010000008.1"/>
</dbReference>
<reference evidence="1 2" key="1">
    <citation type="journal article" date="2020" name="ISME J.">
        <title>Comparative genomics reveals insights into cyanobacterial evolution and habitat adaptation.</title>
        <authorList>
            <person name="Chen M.Y."/>
            <person name="Teng W.K."/>
            <person name="Zhao L."/>
            <person name="Hu C.X."/>
            <person name="Zhou Y.K."/>
            <person name="Han B.P."/>
            <person name="Song L.R."/>
            <person name="Shu W.S."/>
        </authorList>
    </citation>
    <scope>NUCLEOTIDE SEQUENCE [LARGE SCALE GENOMIC DNA]</scope>
    <source>
        <strain evidence="1 2">FACHB-130</strain>
    </source>
</reference>
<dbReference type="EMBL" id="JACJTB010000008">
    <property type="protein sequence ID" value="MBD2594543.1"/>
    <property type="molecule type" value="Genomic_DNA"/>
</dbReference>
<keyword evidence="2" id="KW-1185">Reference proteome</keyword>
<dbReference type="Proteomes" id="UP000603457">
    <property type="component" value="Unassembled WGS sequence"/>
</dbReference>
<evidence type="ECO:0000313" key="2">
    <source>
        <dbReference type="Proteomes" id="UP000603457"/>
    </source>
</evidence>
<sequence>MQILSNKSRQLLNHTITDDSQGNTTTYTWNQMWSHHICPCCSYGLLRHMSNSGIYWRCSHCYQQMPDWDLGHIHAHNLVQQGKSQKLNVKRETTSTA</sequence>
<gene>
    <name evidence="1" type="ORF">H6G74_09420</name>
</gene>
<name>A0ABR8FU16_9NOSO</name>
<protein>
    <submittedName>
        <fullName evidence="1">Uncharacterized protein</fullName>
    </submittedName>
</protein>
<evidence type="ECO:0000313" key="1">
    <source>
        <dbReference type="EMBL" id="MBD2594543.1"/>
    </source>
</evidence>
<proteinExistence type="predicted"/>
<accession>A0ABR8FU16</accession>